<keyword evidence="5" id="KW-0238">DNA-binding</keyword>
<comment type="similarity">
    <text evidence="1">Belongs to the sigma-70 factor family. ECF subfamily.</text>
</comment>
<evidence type="ECO:0000256" key="5">
    <source>
        <dbReference type="ARBA" id="ARBA00023125"/>
    </source>
</evidence>
<evidence type="ECO:0000259" key="8">
    <source>
        <dbReference type="Pfam" id="PF08281"/>
    </source>
</evidence>
<dbReference type="Proteomes" id="UP000806285">
    <property type="component" value="Unassembled WGS sequence"/>
</dbReference>
<dbReference type="SUPFAM" id="SSF88659">
    <property type="entry name" value="Sigma3 and sigma4 domains of RNA polymerase sigma factors"/>
    <property type="match status" value="1"/>
</dbReference>
<comment type="caution">
    <text evidence="9">The sequence shown here is derived from an EMBL/GenBank/DDBJ whole genome shotgun (WGS) entry which is preliminary data.</text>
</comment>
<evidence type="ECO:0000256" key="2">
    <source>
        <dbReference type="ARBA" id="ARBA00011344"/>
    </source>
</evidence>
<protein>
    <submittedName>
        <fullName evidence="9">Sigma-70 family RNA polymerase sigma factor</fullName>
    </submittedName>
</protein>
<dbReference type="InterPro" id="IPR036388">
    <property type="entry name" value="WH-like_DNA-bd_sf"/>
</dbReference>
<evidence type="ECO:0000256" key="3">
    <source>
        <dbReference type="ARBA" id="ARBA00023015"/>
    </source>
</evidence>
<dbReference type="SUPFAM" id="SSF88946">
    <property type="entry name" value="Sigma2 domain of RNA polymerase sigma factors"/>
    <property type="match status" value="1"/>
</dbReference>
<evidence type="ECO:0000313" key="9">
    <source>
        <dbReference type="EMBL" id="MBE7369551.1"/>
    </source>
</evidence>
<dbReference type="SUPFAM" id="SSF54427">
    <property type="entry name" value="NTF2-like"/>
    <property type="match status" value="1"/>
</dbReference>
<keyword evidence="10" id="KW-1185">Reference proteome</keyword>
<dbReference type="InterPro" id="IPR013325">
    <property type="entry name" value="RNA_pol_sigma_r2"/>
</dbReference>
<dbReference type="Gene3D" id="1.10.1740.10">
    <property type="match status" value="1"/>
</dbReference>
<dbReference type="InterPro" id="IPR013249">
    <property type="entry name" value="RNA_pol_sigma70_r4_t2"/>
</dbReference>
<dbReference type="Pfam" id="PF04542">
    <property type="entry name" value="Sigma70_r2"/>
    <property type="match status" value="1"/>
</dbReference>
<dbReference type="RefSeq" id="WP_193678171.1">
    <property type="nucleotide sequence ID" value="NZ_JADDIV010000005.1"/>
</dbReference>
<evidence type="ECO:0000256" key="4">
    <source>
        <dbReference type="ARBA" id="ARBA00023082"/>
    </source>
</evidence>
<gene>
    <name evidence="9" type="ORF">IM787_18455</name>
</gene>
<dbReference type="EMBL" id="JADDIV010000005">
    <property type="protein sequence ID" value="MBE7369551.1"/>
    <property type="molecule type" value="Genomic_DNA"/>
</dbReference>
<proteinExistence type="inferred from homology"/>
<evidence type="ECO:0000313" key="10">
    <source>
        <dbReference type="Proteomes" id="UP000806285"/>
    </source>
</evidence>
<name>A0ABR9S7R5_9BURK</name>
<feature type="domain" description="RNA polymerase sigma factor 70 region 4 type 2" evidence="8">
    <location>
        <begin position="115"/>
        <end position="161"/>
    </location>
</feature>
<evidence type="ECO:0000256" key="6">
    <source>
        <dbReference type="ARBA" id="ARBA00023163"/>
    </source>
</evidence>
<organism evidence="9 10">
    <name type="scientific">Ramlibacter pallidus</name>
    <dbReference type="NCBI Taxonomy" id="2780087"/>
    <lineage>
        <taxon>Bacteria</taxon>
        <taxon>Pseudomonadati</taxon>
        <taxon>Pseudomonadota</taxon>
        <taxon>Betaproteobacteria</taxon>
        <taxon>Burkholderiales</taxon>
        <taxon>Comamonadaceae</taxon>
        <taxon>Ramlibacter</taxon>
    </lineage>
</organism>
<feature type="domain" description="RNA polymerase sigma-70 region 2" evidence="7">
    <location>
        <begin position="15"/>
        <end position="78"/>
    </location>
</feature>
<dbReference type="InterPro" id="IPR039425">
    <property type="entry name" value="RNA_pol_sigma-70-like"/>
</dbReference>
<keyword evidence="6" id="KW-0804">Transcription</keyword>
<evidence type="ECO:0000256" key="1">
    <source>
        <dbReference type="ARBA" id="ARBA00010641"/>
    </source>
</evidence>
<dbReference type="PANTHER" id="PTHR43133:SF8">
    <property type="entry name" value="RNA POLYMERASE SIGMA FACTOR HI_1459-RELATED"/>
    <property type="match status" value="1"/>
</dbReference>
<keyword evidence="3" id="KW-0805">Transcription regulation</keyword>
<sequence length="295" mass="32055">MPADTGNDSFANLAADLRPRLHRYCARMVGSALDGEDVVQDALAKAALHYDGELVREPKAWMFRVAHNAALDFLRRRSLERQVFSPADEETGPDLQDAVDPHAGAEATAAALATFMHLPFTQRSAVILADVLGHALQEIAGTLQTTVPAVKAALHRGRTRLRALGREGEIPPQAQLPPRLLVLAQLYAERFNARDFDGLRALLADEVRLQVAGRVDVQGSREVVGYFSNYARLQGLRAQATAFEGHAGLWVHEGGPGGGAYPIVLDWGAGDRLVAIRDFRYARYVADTFVAKGTA</sequence>
<dbReference type="InterPro" id="IPR007627">
    <property type="entry name" value="RNA_pol_sigma70_r2"/>
</dbReference>
<dbReference type="NCBIfam" id="TIGR02937">
    <property type="entry name" value="sigma70-ECF"/>
    <property type="match status" value="1"/>
</dbReference>
<keyword evidence="4" id="KW-0731">Sigma factor</keyword>
<dbReference type="Pfam" id="PF08281">
    <property type="entry name" value="Sigma70_r4_2"/>
    <property type="match status" value="1"/>
</dbReference>
<dbReference type="InterPro" id="IPR014284">
    <property type="entry name" value="RNA_pol_sigma-70_dom"/>
</dbReference>
<dbReference type="InterPro" id="IPR032710">
    <property type="entry name" value="NTF2-like_dom_sf"/>
</dbReference>
<dbReference type="Gene3D" id="1.10.10.10">
    <property type="entry name" value="Winged helix-like DNA-binding domain superfamily/Winged helix DNA-binding domain"/>
    <property type="match status" value="1"/>
</dbReference>
<dbReference type="Gene3D" id="3.10.450.50">
    <property type="match status" value="1"/>
</dbReference>
<dbReference type="PANTHER" id="PTHR43133">
    <property type="entry name" value="RNA POLYMERASE ECF-TYPE SIGMA FACTO"/>
    <property type="match status" value="1"/>
</dbReference>
<reference evidence="9 10" key="1">
    <citation type="submission" date="2020-10" db="EMBL/GenBank/DDBJ databases">
        <title>Ramlibacter sp. HM2 16S ribosomal RNA gene Genome sequencing and assembly.</title>
        <authorList>
            <person name="Kang M."/>
        </authorList>
    </citation>
    <scope>NUCLEOTIDE SEQUENCE [LARGE SCALE GENOMIC DNA]</scope>
    <source>
        <strain evidence="9 10">HM2</strain>
    </source>
</reference>
<comment type="subunit">
    <text evidence="2">Interacts transiently with the RNA polymerase catalytic core formed by RpoA, RpoB, RpoC and RpoZ (2 alpha, 1 beta, 1 beta' and 1 omega subunit) to form the RNA polymerase holoenzyme that can initiate transcription.</text>
</comment>
<dbReference type="InterPro" id="IPR013324">
    <property type="entry name" value="RNA_pol_sigma_r3/r4-like"/>
</dbReference>
<evidence type="ECO:0000259" key="7">
    <source>
        <dbReference type="Pfam" id="PF04542"/>
    </source>
</evidence>
<accession>A0ABR9S7R5</accession>